<dbReference type="Pfam" id="PF01551">
    <property type="entry name" value="Peptidase_M23"/>
    <property type="match status" value="1"/>
</dbReference>
<name>A0A1E5G592_9FIRM</name>
<accession>A0A1E5G592</accession>
<evidence type="ECO:0000313" key="3">
    <source>
        <dbReference type="Proteomes" id="UP000094296"/>
    </source>
</evidence>
<keyword evidence="3" id="KW-1185">Reference proteome</keyword>
<dbReference type="InterPro" id="IPR050570">
    <property type="entry name" value="Cell_wall_metabolism_enzyme"/>
</dbReference>
<dbReference type="InterPro" id="IPR016047">
    <property type="entry name" value="M23ase_b-sheet_dom"/>
</dbReference>
<dbReference type="Gene3D" id="2.70.70.10">
    <property type="entry name" value="Glucose Permease (Domain IIA)"/>
    <property type="match status" value="1"/>
</dbReference>
<evidence type="ECO:0000313" key="2">
    <source>
        <dbReference type="EMBL" id="OEF98352.1"/>
    </source>
</evidence>
<sequence length="274" mass="30813">MRIKLEGVKRRREQLIDKLKFGDDYEESFDRQADKQMNRLPIPKQVNNNKWIWQSAIAVMLVVSTLSLQQLSAPWAQSSVTFINDVVERDYNWEGVLEALNLENDFFNFDEGIATPTPTSTDPGLYNDFNQYPTNPDAIPVFGQNPGQPAQQNGGASIDNKLGLPIEGLLVKRFTEDKPFLEFIALNNKQVQSVASGKVTQIGYNDKEELLIYVEGEQDLTFVYGRVKDIVVKEGDTVGKGQHIATVDSTDDVELLLFQIIKDGKAVDPEAYLP</sequence>
<dbReference type="PANTHER" id="PTHR21666">
    <property type="entry name" value="PEPTIDASE-RELATED"/>
    <property type="match status" value="1"/>
</dbReference>
<dbReference type="InterPro" id="IPR011055">
    <property type="entry name" value="Dup_hybrid_motif"/>
</dbReference>
<proteinExistence type="predicted"/>
<dbReference type="OrthoDB" id="2050153at2"/>
<dbReference type="RefSeq" id="WP_069641844.1">
    <property type="nucleotide sequence ID" value="NZ_MIJE01000001.1"/>
</dbReference>
<dbReference type="EMBL" id="MIJE01000001">
    <property type="protein sequence ID" value="OEF98352.1"/>
    <property type="molecule type" value="Genomic_DNA"/>
</dbReference>
<dbReference type="SUPFAM" id="SSF51261">
    <property type="entry name" value="Duplicated hybrid motif"/>
    <property type="match status" value="1"/>
</dbReference>
<dbReference type="AlphaFoldDB" id="A0A1E5G592"/>
<dbReference type="CDD" id="cd12797">
    <property type="entry name" value="M23_peptidase"/>
    <property type="match status" value="1"/>
</dbReference>
<dbReference type="GO" id="GO:0004222">
    <property type="term" value="F:metalloendopeptidase activity"/>
    <property type="evidence" value="ECO:0007669"/>
    <property type="project" value="TreeGrafter"/>
</dbReference>
<organism evidence="2 3">
    <name type="scientific">Desulfuribacillus alkaliarsenatis</name>
    <dbReference type="NCBI Taxonomy" id="766136"/>
    <lineage>
        <taxon>Bacteria</taxon>
        <taxon>Bacillati</taxon>
        <taxon>Bacillota</taxon>
        <taxon>Desulfuribacillia</taxon>
        <taxon>Desulfuribacillales</taxon>
        <taxon>Desulfuribacillaceae</taxon>
        <taxon>Desulfuribacillus</taxon>
    </lineage>
</organism>
<gene>
    <name evidence="2" type="ORF">BHF68_01340</name>
</gene>
<dbReference type="PANTHER" id="PTHR21666:SF270">
    <property type="entry name" value="MUREIN HYDROLASE ACTIVATOR ENVC"/>
    <property type="match status" value="1"/>
</dbReference>
<evidence type="ECO:0000259" key="1">
    <source>
        <dbReference type="Pfam" id="PF01551"/>
    </source>
</evidence>
<reference evidence="2 3" key="1">
    <citation type="submission" date="2016-09" db="EMBL/GenBank/DDBJ databases">
        <title>Draft genome sequence for the type strain of Desulfuribacillus alkaliarsenatis AHT28, an obligately anaerobic, sulfidogenic bacterium isolated from Russian soda lake sediments.</title>
        <authorList>
            <person name="Abin C.A."/>
            <person name="Hollibaugh J.T."/>
        </authorList>
    </citation>
    <scope>NUCLEOTIDE SEQUENCE [LARGE SCALE GENOMIC DNA]</scope>
    <source>
        <strain evidence="2 3">AHT28</strain>
    </source>
</reference>
<dbReference type="Proteomes" id="UP000094296">
    <property type="component" value="Unassembled WGS sequence"/>
</dbReference>
<protein>
    <recommendedName>
        <fullName evidence="1">M23ase beta-sheet core domain-containing protein</fullName>
    </recommendedName>
</protein>
<feature type="domain" description="M23ase beta-sheet core" evidence="1">
    <location>
        <begin position="184"/>
        <end position="269"/>
    </location>
</feature>
<comment type="caution">
    <text evidence="2">The sequence shown here is derived from an EMBL/GenBank/DDBJ whole genome shotgun (WGS) entry which is preliminary data.</text>
</comment>
<dbReference type="STRING" id="766136.BHF68_01340"/>